<reference evidence="2" key="1">
    <citation type="submission" date="2020-02" db="EMBL/GenBank/DDBJ databases">
        <authorList>
            <person name="Meier V. D."/>
        </authorList>
    </citation>
    <scope>NUCLEOTIDE SEQUENCE</scope>
    <source>
        <strain evidence="2">AVDCRST_MAG76</strain>
    </source>
</reference>
<organism evidence="2">
    <name type="scientific">uncultured Acidimicrobiales bacterium</name>
    <dbReference type="NCBI Taxonomy" id="310071"/>
    <lineage>
        <taxon>Bacteria</taxon>
        <taxon>Bacillati</taxon>
        <taxon>Actinomycetota</taxon>
        <taxon>Acidimicrobiia</taxon>
        <taxon>Acidimicrobiales</taxon>
        <taxon>environmental samples</taxon>
    </lineage>
</organism>
<proteinExistence type="predicted"/>
<accession>A0A6J4IU54</accession>
<dbReference type="EMBL" id="CADCSZ010000173">
    <property type="protein sequence ID" value="CAA9262029.1"/>
    <property type="molecule type" value="Genomic_DNA"/>
</dbReference>
<feature type="non-terminal residue" evidence="2">
    <location>
        <position position="158"/>
    </location>
</feature>
<sequence>AGATFRAHAATAAAGPWRLPAGGGPQLRRPAAGGVRPACRRASQRSGDPLLPDRERGGVGPGLHGPAKGAPAGRPRRRGAGPGAGRRLPLPHPHDRLPVTDRRGPGPRPGVALRAGGPGRGSAGGEVVPDRRRFRRGGAGRPQPGSTGMGIGGTGVGL</sequence>
<protein>
    <submittedName>
        <fullName evidence="2">Uncharacterized protein</fullName>
    </submittedName>
</protein>
<gene>
    <name evidence="2" type="ORF">AVDCRST_MAG76-2875</name>
</gene>
<feature type="region of interest" description="Disordered" evidence="1">
    <location>
        <begin position="1"/>
        <end position="158"/>
    </location>
</feature>
<feature type="compositionally biased region" description="Low complexity" evidence="1">
    <location>
        <begin position="1"/>
        <end position="15"/>
    </location>
</feature>
<feature type="non-terminal residue" evidence="2">
    <location>
        <position position="1"/>
    </location>
</feature>
<feature type="compositionally biased region" description="Basic and acidic residues" evidence="1">
    <location>
        <begin position="92"/>
        <end position="104"/>
    </location>
</feature>
<evidence type="ECO:0000256" key="1">
    <source>
        <dbReference type="SAM" id="MobiDB-lite"/>
    </source>
</evidence>
<name>A0A6J4IU54_9ACTN</name>
<dbReference type="AlphaFoldDB" id="A0A6J4IU54"/>
<feature type="compositionally biased region" description="Gly residues" evidence="1">
    <location>
        <begin position="147"/>
        <end position="158"/>
    </location>
</feature>
<evidence type="ECO:0000313" key="2">
    <source>
        <dbReference type="EMBL" id="CAA9262029.1"/>
    </source>
</evidence>